<dbReference type="AlphaFoldDB" id="A0A8T2URG0"/>
<dbReference type="OMA" id="MILCEIG"/>
<organism evidence="2 3">
    <name type="scientific">Ceratopteris richardii</name>
    <name type="common">Triangle waterfern</name>
    <dbReference type="NCBI Taxonomy" id="49495"/>
    <lineage>
        <taxon>Eukaryota</taxon>
        <taxon>Viridiplantae</taxon>
        <taxon>Streptophyta</taxon>
        <taxon>Embryophyta</taxon>
        <taxon>Tracheophyta</taxon>
        <taxon>Polypodiopsida</taxon>
        <taxon>Polypodiidae</taxon>
        <taxon>Polypodiales</taxon>
        <taxon>Pteridineae</taxon>
        <taxon>Pteridaceae</taxon>
        <taxon>Parkerioideae</taxon>
        <taxon>Ceratopteris</taxon>
    </lineage>
</organism>
<sequence length="568" mass="63386">MEAVEEETNFSGAKKSSVPSSPSASASSPDTLPPSVPTSVSDSASPSASASAVELPYAAPSSAPALGSPPAPFAWDPLFQKDNATPAEVTECRQFKKWGAGEEEEKKKQGGETGGEEETNGHFQYDFAYPEPWSQAALQAVLESARLPCKGFGCPRIVTYRPLGTPDLKRDRSLLPKSYMLYHSRYSLSGEENEVEDIPADVEPLMLPTRLKGCYWNGERWCGTPFLPRLASARNGYELLHEKIMKSHKTLISCRMGRYFLKSSNQIELKGTSKKGQHAKSRSMHPTVPKLNLKAVNQDFEYSKQLANNAALIFAYRVEAKRIASTRSSSISNRPTEGERGSFTSRKGMLTERSICGTVPPKAVADSSLRQLSNILDKETRFIAVQESLNKQLRQVTRAIETTRPFSYTRQFTALNHLSPAQKSWKNRPTDSPRLAETFRRNLECHRWYEDLINMMFLGNRRPTKPEYDILDYVAHALERGSQFNGDEYVKLLKSLEKKGADLNESATSQALSYIRYVLRIPDEVILEGYLRKCTVIPAFLSSIDVPKNYSRLTSRLTNSSRGPATAV</sequence>
<feature type="compositionally biased region" description="Low complexity" evidence="1">
    <location>
        <begin position="37"/>
        <end position="66"/>
    </location>
</feature>
<feature type="region of interest" description="Disordered" evidence="1">
    <location>
        <begin position="1"/>
        <end position="71"/>
    </location>
</feature>
<accession>A0A8T2URG0</accession>
<proteinExistence type="predicted"/>
<comment type="caution">
    <text evidence="2">The sequence shown here is derived from an EMBL/GenBank/DDBJ whole genome shotgun (WGS) entry which is preliminary data.</text>
</comment>
<name>A0A8T2URG0_CERRI</name>
<keyword evidence="3" id="KW-1185">Reference proteome</keyword>
<protein>
    <submittedName>
        <fullName evidence="2">Uncharacterized protein</fullName>
    </submittedName>
</protein>
<evidence type="ECO:0000313" key="3">
    <source>
        <dbReference type="Proteomes" id="UP000825935"/>
    </source>
</evidence>
<reference evidence="2" key="1">
    <citation type="submission" date="2021-08" db="EMBL/GenBank/DDBJ databases">
        <title>WGS assembly of Ceratopteris richardii.</title>
        <authorList>
            <person name="Marchant D.B."/>
            <person name="Chen G."/>
            <person name="Jenkins J."/>
            <person name="Shu S."/>
            <person name="Leebens-Mack J."/>
            <person name="Grimwood J."/>
            <person name="Schmutz J."/>
            <person name="Soltis P."/>
            <person name="Soltis D."/>
            <person name="Chen Z.-H."/>
        </authorList>
    </citation>
    <scope>NUCLEOTIDE SEQUENCE</scope>
    <source>
        <strain evidence="2">Whitten #5841</strain>
        <tissue evidence="2">Leaf</tissue>
    </source>
</reference>
<gene>
    <name evidence="2" type="ORF">KP509_05G095100</name>
</gene>
<evidence type="ECO:0000256" key="1">
    <source>
        <dbReference type="SAM" id="MobiDB-lite"/>
    </source>
</evidence>
<dbReference type="Proteomes" id="UP000825935">
    <property type="component" value="Chromosome 5"/>
</dbReference>
<feature type="region of interest" description="Disordered" evidence="1">
    <location>
        <begin position="94"/>
        <end position="120"/>
    </location>
</feature>
<dbReference type="EMBL" id="CM035410">
    <property type="protein sequence ID" value="KAH7437912.1"/>
    <property type="molecule type" value="Genomic_DNA"/>
</dbReference>
<feature type="compositionally biased region" description="Low complexity" evidence="1">
    <location>
        <begin position="16"/>
        <end position="30"/>
    </location>
</feature>
<evidence type="ECO:0000313" key="2">
    <source>
        <dbReference type="EMBL" id="KAH7437912.1"/>
    </source>
</evidence>
<dbReference type="OrthoDB" id="1891720at2759"/>